<dbReference type="GeneTree" id="ENSGT00940000155053"/>
<reference evidence="2" key="2">
    <citation type="submission" date="2025-08" db="UniProtKB">
        <authorList>
            <consortium name="Ensembl"/>
        </authorList>
    </citation>
    <scope>IDENTIFICATION</scope>
</reference>
<dbReference type="Pfam" id="PF00400">
    <property type="entry name" value="WD40"/>
    <property type="match status" value="3"/>
</dbReference>
<accession>A0A4W5REW9</accession>
<dbReference type="InterPro" id="IPR036322">
    <property type="entry name" value="WD40_repeat_dom_sf"/>
</dbReference>
<dbReference type="InterPro" id="IPR001680">
    <property type="entry name" value="WD40_rpt"/>
</dbReference>
<dbReference type="PANTHER" id="PTHR14604">
    <property type="entry name" value="WD40 REPEAT PF20"/>
    <property type="match status" value="1"/>
</dbReference>
<reference evidence="2" key="3">
    <citation type="submission" date="2025-09" db="UniProtKB">
        <authorList>
            <consortium name="Ensembl"/>
        </authorList>
    </citation>
    <scope>IDENTIFICATION</scope>
</reference>
<feature type="repeat" description="WD" evidence="1">
    <location>
        <begin position="104"/>
        <end position="145"/>
    </location>
</feature>
<feature type="repeat" description="WD" evidence="1">
    <location>
        <begin position="11"/>
        <end position="52"/>
    </location>
</feature>
<evidence type="ECO:0000256" key="1">
    <source>
        <dbReference type="PROSITE-ProRule" id="PRU00221"/>
    </source>
</evidence>
<dbReference type="Gene3D" id="2.130.10.10">
    <property type="entry name" value="YVTN repeat-like/Quinoprotein amine dehydrogenase"/>
    <property type="match status" value="2"/>
</dbReference>
<dbReference type="AlphaFoldDB" id="A0A4W5REW9"/>
<name>A0A4W5REW9_9TELE</name>
<protein>
    <submittedName>
        <fullName evidence="2">Uncharacterized protein</fullName>
    </submittedName>
</protein>
<dbReference type="InterPro" id="IPR050995">
    <property type="entry name" value="WD-F-box_domain-protein"/>
</dbReference>
<dbReference type="Ensembl" id="ENSHHUT00000087533.1">
    <property type="protein sequence ID" value="ENSHHUP00000084875.1"/>
    <property type="gene ID" value="ENSHHUG00000049199.1"/>
</dbReference>
<keyword evidence="3" id="KW-1185">Reference proteome</keyword>
<evidence type="ECO:0000313" key="3">
    <source>
        <dbReference type="Proteomes" id="UP000314982"/>
    </source>
</evidence>
<dbReference type="PROSITE" id="PS50082">
    <property type="entry name" value="WD_REPEATS_2"/>
    <property type="match status" value="2"/>
</dbReference>
<sequence length="246" mass="27322">STMVHLSLHCTEAHTLPISCLALHPRKFIVASSSDDQLWRLWGMSVGEMIMTGEGHSDVALWLQLSPKWWKPGHHQWRHNSKDLGFLPRPLHPDSGCERCRNTLCGHVDSVNSVTFLPFSNTLLTWSADKTLSLWEARIGVCAQTFYGQHHSCNHATLNALGDTVASYESYGVVKLWDVRKVAVMITMETGPHPSNQVAFHPSGRTLAIASNDGSFIVHSVIFDHKGEYLLSAGSDSRLVMKLINA</sequence>
<dbReference type="PROSITE" id="PS50294">
    <property type="entry name" value="WD_REPEATS_REGION"/>
    <property type="match status" value="1"/>
</dbReference>
<dbReference type="PANTHER" id="PTHR14604:SF3">
    <property type="entry name" value="SPERM-ASSOCIATED ANTIGEN 16 PROTEIN"/>
    <property type="match status" value="1"/>
</dbReference>
<keyword evidence="1" id="KW-0853">WD repeat</keyword>
<organism evidence="2 3">
    <name type="scientific">Hucho hucho</name>
    <name type="common">huchen</name>
    <dbReference type="NCBI Taxonomy" id="62062"/>
    <lineage>
        <taxon>Eukaryota</taxon>
        <taxon>Metazoa</taxon>
        <taxon>Chordata</taxon>
        <taxon>Craniata</taxon>
        <taxon>Vertebrata</taxon>
        <taxon>Euteleostomi</taxon>
        <taxon>Actinopterygii</taxon>
        <taxon>Neopterygii</taxon>
        <taxon>Teleostei</taxon>
        <taxon>Protacanthopterygii</taxon>
        <taxon>Salmoniformes</taxon>
        <taxon>Salmonidae</taxon>
        <taxon>Salmoninae</taxon>
        <taxon>Hucho</taxon>
    </lineage>
</organism>
<proteinExistence type="predicted"/>
<dbReference type="SMART" id="SM00320">
    <property type="entry name" value="WD40"/>
    <property type="match status" value="4"/>
</dbReference>
<reference evidence="3" key="1">
    <citation type="submission" date="2018-06" db="EMBL/GenBank/DDBJ databases">
        <title>Genome assembly of Danube salmon.</title>
        <authorList>
            <person name="Macqueen D.J."/>
            <person name="Gundappa M.K."/>
        </authorList>
    </citation>
    <scope>NUCLEOTIDE SEQUENCE [LARGE SCALE GENOMIC DNA]</scope>
</reference>
<dbReference type="InterPro" id="IPR015943">
    <property type="entry name" value="WD40/YVTN_repeat-like_dom_sf"/>
</dbReference>
<dbReference type="GO" id="GO:0035082">
    <property type="term" value="P:axoneme assembly"/>
    <property type="evidence" value="ECO:0007669"/>
    <property type="project" value="TreeGrafter"/>
</dbReference>
<dbReference type="STRING" id="62062.ENSHHUP00000084875"/>
<dbReference type="Proteomes" id="UP000314982">
    <property type="component" value="Unassembled WGS sequence"/>
</dbReference>
<dbReference type="GO" id="GO:1990716">
    <property type="term" value="C:axonemal central apparatus"/>
    <property type="evidence" value="ECO:0007669"/>
    <property type="project" value="TreeGrafter"/>
</dbReference>
<evidence type="ECO:0000313" key="2">
    <source>
        <dbReference type="Ensembl" id="ENSHHUP00000084875.1"/>
    </source>
</evidence>
<dbReference type="SUPFAM" id="SSF50978">
    <property type="entry name" value="WD40 repeat-like"/>
    <property type="match status" value="1"/>
</dbReference>